<dbReference type="EMBL" id="AP023354">
    <property type="protein sequence ID" value="BCJ29535.1"/>
    <property type="molecule type" value="Genomic_DNA"/>
</dbReference>
<proteinExistence type="inferred from homology"/>
<keyword evidence="2" id="KW-0813">Transport</keyword>
<keyword evidence="3" id="KW-0732">Signal</keyword>
<dbReference type="PANTHER" id="PTHR30061:SF50">
    <property type="entry name" value="MALTOSE_MALTODEXTRIN-BINDING PERIPLASMIC PROTEIN"/>
    <property type="match status" value="1"/>
</dbReference>
<keyword evidence="6" id="KW-1185">Reference proteome</keyword>
<evidence type="ECO:0000256" key="4">
    <source>
        <dbReference type="SAM" id="MobiDB-lite"/>
    </source>
</evidence>
<dbReference type="Pfam" id="PF01547">
    <property type="entry name" value="SBP_bac_1"/>
    <property type="match status" value="1"/>
</dbReference>
<dbReference type="KEGG" id="aser:Asera_36430"/>
<dbReference type="GO" id="GO:0015768">
    <property type="term" value="P:maltose transport"/>
    <property type="evidence" value="ECO:0007669"/>
    <property type="project" value="TreeGrafter"/>
</dbReference>
<dbReference type="InterPro" id="IPR006059">
    <property type="entry name" value="SBP"/>
</dbReference>
<dbReference type="GO" id="GO:1901982">
    <property type="term" value="F:maltose binding"/>
    <property type="evidence" value="ECO:0007669"/>
    <property type="project" value="TreeGrafter"/>
</dbReference>
<evidence type="ECO:0000313" key="6">
    <source>
        <dbReference type="Proteomes" id="UP000680750"/>
    </source>
</evidence>
<dbReference type="RefSeq" id="WP_084132196.1">
    <property type="nucleotide sequence ID" value="NZ_AP023354.1"/>
</dbReference>
<dbReference type="Proteomes" id="UP000680750">
    <property type="component" value="Chromosome"/>
</dbReference>
<sequence>MSERHRAEHATAAPAPTGPEHSWHAGSPDSAGPGRAAGWTRRGVLGSAAALGAGALTACGGNAPSDRGGGSGDRTFTLYWNAGHGYAAYTKLIEKFESDHGITVNWQKFQWPDLQTKLAADMQSGQVADLVEDDGSGWPLSYAATGDAYPLDEFIAADGEKIGYPNDWQANALRNSRYQGKTYGIPLHLTCNLLFYNKTMFAAAGIEAPPSTWDEFLAVARKLTRGDQYGVALNSDPGYLSPWMLQNGVQYWDPSTRKVMTPVPKAIEAMRFQHDLIYRYKVSPAPSATADYEGPEKLFVAKRAAMMISGPWDFVPIKKTAPDLDYGLALPLKRDVRATNFAGSGVFIPAKARHKDLAWDLIKRLTSLSVENAVTRETGVTMPRKTWAKQSWVQQDKQVGAVARALAYGTSWPNGIDATGKAPQLDDALRSAYQSTIVKNGDPAAAVRNFRAAAAKLVGG</sequence>
<evidence type="ECO:0000256" key="3">
    <source>
        <dbReference type="ARBA" id="ARBA00022729"/>
    </source>
</evidence>
<accession>A0A810L3Q5</accession>
<dbReference type="GO" id="GO:0042956">
    <property type="term" value="P:maltodextrin transmembrane transport"/>
    <property type="evidence" value="ECO:0007669"/>
    <property type="project" value="TreeGrafter"/>
</dbReference>
<comment type="similarity">
    <text evidence="1">Belongs to the bacterial solute-binding protein 1 family.</text>
</comment>
<reference evidence="5" key="1">
    <citation type="submission" date="2020-08" db="EMBL/GenBank/DDBJ databases">
        <title>Whole genome shotgun sequence of Actinocatenispora sera NBRC 101916.</title>
        <authorList>
            <person name="Komaki H."/>
            <person name="Tamura T."/>
        </authorList>
    </citation>
    <scope>NUCLEOTIDE SEQUENCE</scope>
    <source>
        <strain evidence="5">NBRC 101916</strain>
    </source>
</reference>
<dbReference type="Gene3D" id="3.40.190.10">
    <property type="entry name" value="Periplasmic binding protein-like II"/>
    <property type="match status" value="1"/>
</dbReference>
<name>A0A810L3Q5_9ACTN</name>
<dbReference type="GO" id="GO:0055052">
    <property type="term" value="C:ATP-binding cassette (ABC) transporter complex, substrate-binding subunit-containing"/>
    <property type="evidence" value="ECO:0007669"/>
    <property type="project" value="TreeGrafter"/>
</dbReference>
<dbReference type="OrthoDB" id="2510110at2"/>
<dbReference type="SUPFAM" id="SSF53850">
    <property type="entry name" value="Periplasmic binding protein-like II"/>
    <property type="match status" value="1"/>
</dbReference>
<gene>
    <name evidence="5" type="ORF">Asera_36430</name>
</gene>
<evidence type="ECO:0000313" key="5">
    <source>
        <dbReference type="EMBL" id="BCJ29535.1"/>
    </source>
</evidence>
<evidence type="ECO:0000256" key="2">
    <source>
        <dbReference type="ARBA" id="ARBA00022448"/>
    </source>
</evidence>
<dbReference type="PANTHER" id="PTHR30061">
    <property type="entry name" value="MALTOSE-BINDING PERIPLASMIC PROTEIN"/>
    <property type="match status" value="1"/>
</dbReference>
<evidence type="ECO:0000256" key="1">
    <source>
        <dbReference type="ARBA" id="ARBA00008520"/>
    </source>
</evidence>
<protein>
    <submittedName>
        <fullName evidence="5">Sugar ABC transporter substrate-binding protein</fullName>
    </submittedName>
</protein>
<feature type="region of interest" description="Disordered" evidence="4">
    <location>
        <begin position="1"/>
        <end position="39"/>
    </location>
</feature>
<dbReference type="AlphaFoldDB" id="A0A810L3Q5"/>
<organism evidence="5 6">
    <name type="scientific">Actinocatenispora sera</name>
    <dbReference type="NCBI Taxonomy" id="390989"/>
    <lineage>
        <taxon>Bacteria</taxon>
        <taxon>Bacillati</taxon>
        <taxon>Actinomycetota</taxon>
        <taxon>Actinomycetes</taxon>
        <taxon>Micromonosporales</taxon>
        <taxon>Micromonosporaceae</taxon>
        <taxon>Actinocatenispora</taxon>
    </lineage>
</organism>